<dbReference type="Proteomes" id="UP000184330">
    <property type="component" value="Unassembled WGS sequence"/>
</dbReference>
<evidence type="ECO:0000256" key="6">
    <source>
        <dbReference type="ARBA" id="ARBA00022771"/>
    </source>
</evidence>
<evidence type="ECO:0000256" key="15">
    <source>
        <dbReference type="SAM" id="MobiDB-lite"/>
    </source>
</evidence>
<dbReference type="PANTHER" id="PTHR10615">
    <property type="entry name" value="HISTONE ACETYLTRANSFERASE"/>
    <property type="match status" value="1"/>
</dbReference>
<dbReference type="Gene3D" id="1.10.10.10">
    <property type="entry name" value="Winged helix-like DNA-binding domain superfamily/Winged helix DNA-binding domain"/>
    <property type="match status" value="1"/>
</dbReference>
<gene>
    <name evidence="17" type="ORF">PAC_07550</name>
</gene>
<dbReference type="GO" id="GO:0046972">
    <property type="term" value="F:histone H4K16 acetyltransferase activity"/>
    <property type="evidence" value="ECO:0007669"/>
    <property type="project" value="TreeGrafter"/>
</dbReference>
<evidence type="ECO:0000256" key="4">
    <source>
        <dbReference type="ARBA" id="ARBA00022679"/>
    </source>
</evidence>
<dbReference type="PANTHER" id="PTHR10615:SF219">
    <property type="entry name" value="HISTONE ACETYLTRANSFERASE KAT5"/>
    <property type="match status" value="1"/>
</dbReference>
<accession>A0A1L7WY19</accession>
<dbReference type="InterPro" id="IPR002717">
    <property type="entry name" value="HAT_MYST-type"/>
</dbReference>
<dbReference type="Gene3D" id="3.40.630.30">
    <property type="match status" value="1"/>
</dbReference>
<dbReference type="GO" id="GO:0035267">
    <property type="term" value="C:NuA4 histone acetyltransferase complex"/>
    <property type="evidence" value="ECO:0007669"/>
    <property type="project" value="TreeGrafter"/>
</dbReference>
<dbReference type="GO" id="GO:0008270">
    <property type="term" value="F:zinc ion binding"/>
    <property type="evidence" value="ECO:0007669"/>
    <property type="project" value="UniProtKB-KW"/>
</dbReference>
<evidence type="ECO:0000313" key="18">
    <source>
        <dbReference type="Proteomes" id="UP000184330"/>
    </source>
</evidence>
<dbReference type="Gene3D" id="3.30.60.60">
    <property type="entry name" value="N-acetyl transferase-like"/>
    <property type="match status" value="1"/>
</dbReference>
<evidence type="ECO:0000313" key="17">
    <source>
        <dbReference type="EMBL" id="CZR57661.1"/>
    </source>
</evidence>
<dbReference type="SUPFAM" id="SSF55729">
    <property type="entry name" value="Acyl-CoA N-acyltransferases (Nat)"/>
    <property type="match status" value="1"/>
</dbReference>
<comment type="subcellular location">
    <subcellularLocation>
        <location evidence="1">Nucleus</location>
    </subcellularLocation>
</comment>
<keyword evidence="5" id="KW-0479">Metal-binding</keyword>
<feature type="domain" description="MYST-type HAT" evidence="16">
    <location>
        <begin position="179"/>
        <end position="483"/>
    </location>
</feature>
<feature type="compositionally biased region" description="Basic and acidic residues" evidence="15">
    <location>
        <begin position="74"/>
        <end position="83"/>
    </location>
</feature>
<dbReference type="PROSITE" id="PS51726">
    <property type="entry name" value="MYST_HAT"/>
    <property type="match status" value="1"/>
</dbReference>
<keyword evidence="11" id="KW-0539">Nucleus</keyword>
<evidence type="ECO:0000256" key="13">
    <source>
        <dbReference type="ARBA" id="ARBA00045805"/>
    </source>
</evidence>
<comment type="function">
    <text evidence="13">Catalytic component of the NuA4 histone acetyltransferase (HAT) complex which is involved in epigenetic transcriptional activation of selected genes principally by acetylation of nucleosomal histones H4, H3, H2B, H2A and H2A variant H2A.Z. Acetylates histone H4 to form H4K5ac, H4K8ac, H4K12ac and H4K16ac, histone H3 to form H3K14ac, and histone H2A to form H2AK4ac and H2AK7ac. The NuA4 complex is involved in the DNA damage response and is required for chromosome segregation. The NuA4 complex plays a direct role in repair of DNA double-strand breaks (DSBs) through homologous recombination. Recruitment to promoters depends on H3K4me. Also acetylates non-histone proteins. In addition to protein acetyltransferase, can use different acyl-CoA substrates, such as 2-hydroxyisobutanoyl-CoA (2-hydroxyisobutyryl-CoA) or (2E)-butenoyl-CoA (crotonyl-CoA), and is able to mediate protein 2-hydroxyisobutyrylation and crotonylation, respectively.</text>
</comment>
<dbReference type="GO" id="GO:0006355">
    <property type="term" value="P:regulation of DNA-templated transcription"/>
    <property type="evidence" value="ECO:0007669"/>
    <property type="project" value="InterPro"/>
</dbReference>
<feature type="compositionally biased region" description="Low complexity" evidence="15">
    <location>
        <begin position="21"/>
        <end position="33"/>
    </location>
</feature>
<feature type="region of interest" description="Disordered" evidence="15">
    <location>
        <begin position="119"/>
        <end position="174"/>
    </location>
</feature>
<dbReference type="InterPro" id="IPR036388">
    <property type="entry name" value="WH-like_DNA-bd_sf"/>
</dbReference>
<dbReference type="InterPro" id="IPR050603">
    <property type="entry name" value="MYST_HAT"/>
</dbReference>
<evidence type="ECO:0000256" key="11">
    <source>
        <dbReference type="ARBA" id="ARBA00023242"/>
    </source>
</evidence>
<proteinExistence type="inferred from homology"/>
<dbReference type="AlphaFoldDB" id="A0A1L7WY19"/>
<keyword evidence="6" id="KW-0863">Zinc-finger</keyword>
<evidence type="ECO:0000256" key="5">
    <source>
        <dbReference type="ARBA" id="ARBA00022723"/>
    </source>
</evidence>
<dbReference type="Pfam" id="PF01853">
    <property type="entry name" value="MOZ_SAS"/>
    <property type="match status" value="1"/>
</dbReference>
<evidence type="ECO:0000256" key="1">
    <source>
        <dbReference type="ARBA" id="ARBA00004123"/>
    </source>
</evidence>
<dbReference type="EC" id="2.3.1.48" evidence="3"/>
<organism evidence="17 18">
    <name type="scientific">Phialocephala subalpina</name>
    <dbReference type="NCBI Taxonomy" id="576137"/>
    <lineage>
        <taxon>Eukaryota</taxon>
        <taxon>Fungi</taxon>
        <taxon>Dikarya</taxon>
        <taxon>Ascomycota</taxon>
        <taxon>Pezizomycotina</taxon>
        <taxon>Leotiomycetes</taxon>
        <taxon>Helotiales</taxon>
        <taxon>Mollisiaceae</taxon>
        <taxon>Phialocephala</taxon>
        <taxon>Phialocephala fortinii species complex</taxon>
    </lineage>
</organism>
<evidence type="ECO:0000256" key="9">
    <source>
        <dbReference type="ARBA" id="ARBA00023015"/>
    </source>
</evidence>
<keyword evidence="4" id="KW-0808">Transferase</keyword>
<evidence type="ECO:0000256" key="3">
    <source>
        <dbReference type="ARBA" id="ARBA00013184"/>
    </source>
</evidence>
<dbReference type="InterPro" id="IPR016181">
    <property type="entry name" value="Acyl_CoA_acyltransferase"/>
</dbReference>
<feature type="compositionally biased region" description="Basic and acidic residues" evidence="15">
    <location>
        <begin position="1"/>
        <end position="20"/>
    </location>
</feature>
<evidence type="ECO:0000256" key="14">
    <source>
        <dbReference type="PIRSR" id="PIRSR602717-51"/>
    </source>
</evidence>
<sequence length="529" mass="60800">MASHQEEARDESASTDKIENLDNNLENLDLDNNPNPPKQERLRNAQGQLIKKLRQKKKKYKNKPFNENPPPPERVSRRLEDQKPPNFIPVELPPGFVDKVIAYLDKVDPMPSLTHQKKMRDARKNGGANGLKSMGGPVTNNRTPEDDTPMTELPSPTDEDIEKAKTIGKKQKEKKEDKTLERNIDDVCLGDAKFKTWYPSWYPKEILGEKTLQLAEDGKSMGIVVPCLYICPMCFAYSKDGEEWKLHRKSCEKKNHIPGVEIYVKNRGKGYKEPYREGQWAIWEVDGAVNKIFCQKLSLFAKLFLDNKSVFFDVTTFKYFLYVHTFIRGQQLPPGRRVGDKQIIGFFSKEKMSWDNNNLACILLFPPWQRKGLGNNLIGISYSIARREQIMGGPEKPISEMGRKGYRRYWGAEISRYLLSQYELTKYNPKKQKIAMHISDISKATWIAPDDVLNMMREMKVVDKYDPPKTKGKGKATDGKVEPQAGAMDIDAINKWVEDNRVKVDELVVDEDGFLPGYAEKVVEEEEEE</sequence>
<dbReference type="STRING" id="576137.A0A1L7WY19"/>
<evidence type="ECO:0000256" key="10">
    <source>
        <dbReference type="ARBA" id="ARBA00023163"/>
    </source>
</evidence>
<feature type="compositionally biased region" description="Basic residues" evidence="15">
    <location>
        <begin position="51"/>
        <end position="62"/>
    </location>
</feature>
<evidence type="ECO:0000256" key="12">
    <source>
        <dbReference type="ARBA" id="ARBA00023315"/>
    </source>
</evidence>
<evidence type="ECO:0000256" key="8">
    <source>
        <dbReference type="ARBA" id="ARBA00022990"/>
    </source>
</evidence>
<evidence type="ECO:0000256" key="7">
    <source>
        <dbReference type="ARBA" id="ARBA00022833"/>
    </source>
</evidence>
<reference evidence="17 18" key="1">
    <citation type="submission" date="2016-03" db="EMBL/GenBank/DDBJ databases">
        <authorList>
            <person name="Ploux O."/>
        </authorList>
    </citation>
    <scope>NUCLEOTIDE SEQUENCE [LARGE SCALE GENOMIC DNA]</scope>
    <source>
        <strain evidence="17 18">UAMH 11012</strain>
    </source>
</reference>
<dbReference type="EMBL" id="FJOG01000010">
    <property type="protein sequence ID" value="CZR57661.1"/>
    <property type="molecule type" value="Genomic_DNA"/>
</dbReference>
<keyword evidence="9" id="KW-0805">Transcription regulation</keyword>
<dbReference type="OrthoDB" id="787137at2759"/>
<comment type="similarity">
    <text evidence="2">Belongs to the MYST (SAS/MOZ) family.</text>
</comment>
<feature type="region of interest" description="Disordered" evidence="15">
    <location>
        <begin position="1"/>
        <end position="92"/>
    </location>
</feature>
<evidence type="ECO:0000259" key="16">
    <source>
        <dbReference type="PROSITE" id="PS51726"/>
    </source>
</evidence>
<feature type="active site" description="Proton donor/acceptor" evidence="14">
    <location>
        <position position="395"/>
    </location>
</feature>
<keyword evidence="12" id="KW-0012">Acyltransferase</keyword>
<keyword evidence="7" id="KW-0862">Zinc</keyword>
<dbReference type="GO" id="GO:0005634">
    <property type="term" value="C:nucleus"/>
    <property type="evidence" value="ECO:0007669"/>
    <property type="project" value="UniProtKB-SubCell"/>
</dbReference>
<keyword evidence="10" id="KW-0804">Transcription</keyword>
<name>A0A1L7WY19_9HELO</name>
<keyword evidence="18" id="KW-1185">Reference proteome</keyword>
<evidence type="ECO:0000256" key="2">
    <source>
        <dbReference type="ARBA" id="ARBA00010107"/>
    </source>
</evidence>
<keyword evidence="8" id="KW-0007">Acetylation</keyword>
<protein>
    <recommendedName>
        <fullName evidence="3">histone acetyltransferase</fullName>
        <ecNumber evidence="3">2.3.1.48</ecNumber>
    </recommendedName>
</protein>